<dbReference type="Pfam" id="PF00113">
    <property type="entry name" value="Enolase_C"/>
    <property type="match status" value="1"/>
</dbReference>
<dbReference type="InterPro" id="IPR029017">
    <property type="entry name" value="Enolase-like_N"/>
</dbReference>
<keyword evidence="4" id="KW-0324">Glycolysis</keyword>
<evidence type="ECO:0000259" key="6">
    <source>
        <dbReference type="SMART" id="SM01192"/>
    </source>
</evidence>
<dbReference type="InterPro" id="IPR000941">
    <property type="entry name" value="Enolase"/>
</dbReference>
<dbReference type="EMBL" id="JARBJD010000117">
    <property type="protein sequence ID" value="KAK2951510.1"/>
    <property type="molecule type" value="Genomic_DNA"/>
</dbReference>
<evidence type="ECO:0000313" key="7">
    <source>
        <dbReference type="EMBL" id="KAK2951510.1"/>
    </source>
</evidence>
<dbReference type="Gene3D" id="3.20.20.120">
    <property type="entry name" value="Enolase-like C-terminal domain"/>
    <property type="match status" value="2"/>
</dbReference>
<comment type="similarity">
    <text evidence="2">Belongs to the enolase family.</text>
</comment>
<comment type="caution">
    <text evidence="7">The sequence shown here is derived from an EMBL/GenBank/DDBJ whole genome shotgun (WGS) entry which is preliminary data.</text>
</comment>
<dbReference type="PANTHER" id="PTHR11902">
    <property type="entry name" value="ENOLASE"/>
    <property type="match status" value="1"/>
</dbReference>
<dbReference type="Proteomes" id="UP001281761">
    <property type="component" value="Unassembled WGS sequence"/>
</dbReference>
<accession>A0ABQ9XJX5</accession>
<comment type="pathway">
    <text evidence="1">Carbohydrate degradation; glycolysis; pyruvate from D-glyceraldehyde 3-phosphate: step 4/5.</text>
</comment>
<gene>
    <name evidence="7" type="ORF">BLNAU_13532</name>
</gene>
<sequence>MRRPHVKGAIPCCCLIWGLNCLCLINVKRNGSKWRPIERESLLPSSTGICQVYVRPGRNGEKTKRGANAILDVSMAVCRAAVAEKGIPLYRYIAEISRNKQFRAPVPCFNVINGDQHADNKLPLQECMICPIGAPSFTEAVRMGAEIYVILKGIVKSRFGLDATNVGDEGGFAPPCVEIMEPLEILVEAIEKAGYTGKVKIGVDSAASELFDEKDKMYELGFKCEARKKVTGEQPKAKYIEMTEKYPILFLEDPCDEDDFDNFHAITEALIPRNIPVVGDDLLFTNLDRIWMALEKKTCNSLLLKVNQIGSVIADLVVGLGTGQIKSGAPCRGERTAKNNQIMRIEEELGKECVYGSPTWKRNQPHSDVSFYI</sequence>
<reference evidence="7 8" key="1">
    <citation type="journal article" date="2022" name="bioRxiv">
        <title>Genomics of Preaxostyla Flagellates Illuminates Evolutionary Transitions and the Path Towards Mitochondrial Loss.</title>
        <authorList>
            <person name="Novak L.V.F."/>
            <person name="Treitli S.C."/>
            <person name="Pyrih J."/>
            <person name="Halakuc P."/>
            <person name="Pipaliya S.V."/>
            <person name="Vacek V."/>
            <person name="Brzon O."/>
            <person name="Soukal P."/>
            <person name="Eme L."/>
            <person name="Dacks J.B."/>
            <person name="Karnkowska A."/>
            <person name="Elias M."/>
            <person name="Hampl V."/>
        </authorList>
    </citation>
    <scope>NUCLEOTIDE SEQUENCE [LARGE SCALE GENOMIC DNA]</scope>
    <source>
        <strain evidence="7">NAU3</strain>
        <tissue evidence="7">Gut</tissue>
    </source>
</reference>
<dbReference type="PRINTS" id="PR00148">
    <property type="entry name" value="ENOLASE"/>
</dbReference>
<organism evidence="7 8">
    <name type="scientific">Blattamonas nauphoetae</name>
    <dbReference type="NCBI Taxonomy" id="2049346"/>
    <lineage>
        <taxon>Eukaryota</taxon>
        <taxon>Metamonada</taxon>
        <taxon>Preaxostyla</taxon>
        <taxon>Oxymonadida</taxon>
        <taxon>Blattamonas</taxon>
    </lineage>
</organism>
<dbReference type="SUPFAM" id="SSF51604">
    <property type="entry name" value="Enolase C-terminal domain-like"/>
    <property type="match status" value="1"/>
</dbReference>
<feature type="domain" description="Enolase C-terminal TIM barrel" evidence="6">
    <location>
        <begin position="101"/>
        <end position="363"/>
    </location>
</feature>
<proteinExistence type="inferred from homology"/>
<evidence type="ECO:0000256" key="4">
    <source>
        <dbReference type="ARBA" id="ARBA00023152"/>
    </source>
</evidence>
<evidence type="ECO:0000256" key="3">
    <source>
        <dbReference type="ARBA" id="ARBA00012058"/>
    </source>
</evidence>
<evidence type="ECO:0000256" key="5">
    <source>
        <dbReference type="ARBA" id="ARBA00023239"/>
    </source>
</evidence>
<dbReference type="SUPFAM" id="SSF54826">
    <property type="entry name" value="Enolase N-terminal domain-like"/>
    <property type="match status" value="1"/>
</dbReference>
<dbReference type="InterPro" id="IPR036849">
    <property type="entry name" value="Enolase-like_C_sf"/>
</dbReference>
<keyword evidence="5 7" id="KW-0456">Lyase</keyword>
<evidence type="ECO:0000256" key="2">
    <source>
        <dbReference type="ARBA" id="ARBA00009604"/>
    </source>
</evidence>
<keyword evidence="8" id="KW-1185">Reference proteome</keyword>
<dbReference type="EC" id="4.2.1.11" evidence="3"/>
<dbReference type="InterPro" id="IPR020810">
    <property type="entry name" value="Enolase_C"/>
</dbReference>
<dbReference type="SMART" id="SM01192">
    <property type="entry name" value="Enolase_C"/>
    <property type="match status" value="1"/>
</dbReference>
<name>A0ABQ9XJX5_9EUKA</name>
<dbReference type="GO" id="GO:0004634">
    <property type="term" value="F:phosphopyruvate hydratase activity"/>
    <property type="evidence" value="ECO:0007669"/>
    <property type="project" value="UniProtKB-EC"/>
</dbReference>
<evidence type="ECO:0000256" key="1">
    <source>
        <dbReference type="ARBA" id="ARBA00005031"/>
    </source>
</evidence>
<protein>
    <recommendedName>
        <fullName evidence="3">phosphopyruvate hydratase</fullName>
        <ecNumber evidence="3">4.2.1.11</ecNumber>
    </recommendedName>
</protein>
<evidence type="ECO:0000313" key="8">
    <source>
        <dbReference type="Proteomes" id="UP001281761"/>
    </source>
</evidence>
<dbReference type="PANTHER" id="PTHR11902:SF1">
    <property type="entry name" value="ENOLASE"/>
    <property type="match status" value="1"/>
</dbReference>